<dbReference type="RefSeq" id="WP_087553962.1">
    <property type="nucleotide sequence ID" value="NZ_CP033133.1"/>
</dbReference>
<evidence type="ECO:0000256" key="1">
    <source>
        <dbReference type="SAM" id="Phobius"/>
    </source>
</evidence>
<accession>A0A3G2T3L4</accession>
<proteinExistence type="predicted"/>
<dbReference type="EMBL" id="CP033133">
    <property type="protein sequence ID" value="AYO54814.1"/>
    <property type="molecule type" value="Genomic_DNA"/>
</dbReference>
<keyword evidence="1" id="KW-0472">Membrane</keyword>
<reference evidence="2 3" key="1">
    <citation type="submission" date="2018-10" db="EMBL/GenBank/DDBJ databases">
        <title>The complete genome of Acinetobacter wuhouensis strain WCHAW010062.</title>
        <authorList>
            <person name="Hu Y."/>
            <person name="Long H."/>
            <person name="Feng Y."/>
            <person name="Zong Z."/>
        </authorList>
    </citation>
    <scope>NUCLEOTIDE SEQUENCE [LARGE SCALE GENOMIC DNA]</scope>
    <source>
        <strain evidence="2 3">WCHAW010062</strain>
    </source>
</reference>
<evidence type="ECO:0000313" key="2">
    <source>
        <dbReference type="EMBL" id="AYO54814.1"/>
    </source>
</evidence>
<organism evidence="2 3">
    <name type="scientific">Acinetobacter wuhouensis</name>
    <dbReference type="NCBI Taxonomy" id="1879050"/>
    <lineage>
        <taxon>Bacteria</taxon>
        <taxon>Pseudomonadati</taxon>
        <taxon>Pseudomonadota</taxon>
        <taxon>Gammaproteobacteria</taxon>
        <taxon>Moraxellales</taxon>
        <taxon>Moraxellaceae</taxon>
        <taxon>Acinetobacter</taxon>
    </lineage>
</organism>
<keyword evidence="1" id="KW-1133">Transmembrane helix</keyword>
<gene>
    <name evidence="2" type="ORF">CDG68_14645</name>
</gene>
<keyword evidence="1" id="KW-0812">Transmembrane</keyword>
<evidence type="ECO:0000313" key="3">
    <source>
        <dbReference type="Proteomes" id="UP000279962"/>
    </source>
</evidence>
<dbReference type="AlphaFoldDB" id="A0A3G2T3L4"/>
<sequence>MNETQIIKKIELDYLAQFSADLINLTIPRHIPLNQLNHAQMNYLEELLNIKNNVHLDIFVKNINTKEIFEIEIQDFEKITRSASNYIIENIKFNLASAIIFIGVYYQEDIEHLAKDKASPAKINTLYICIAVITMIFSIYLIFNINDQYGKIFEFIVFSVGFLAIAYIYETFKSLLPKRKKLREKEHQYLIAEYLGLHLEQTAVNILKLDI</sequence>
<dbReference type="Proteomes" id="UP000279962">
    <property type="component" value="Chromosome"/>
</dbReference>
<feature type="transmembrane region" description="Helical" evidence="1">
    <location>
        <begin position="149"/>
        <end position="169"/>
    </location>
</feature>
<protein>
    <submittedName>
        <fullName evidence="2">Uncharacterized protein</fullName>
    </submittedName>
</protein>
<feature type="transmembrane region" description="Helical" evidence="1">
    <location>
        <begin position="125"/>
        <end position="143"/>
    </location>
</feature>
<name>A0A3G2T3L4_9GAMM</name>